<gene>
    <name evidence="2" type="ORF">GU927_012980</name>
</gene>
<dbReference type="PANTHER" id="PTHR48267">
    <property type="entry name" value="CUPREDOXIN SUPERFAMILY PROTEIN"/>
    <property type="match status" value="1"/>
</dbReference>
<dbReference type="Gene3D" id="2.60.40.420">
    <property type="entry name" value="Cupredoxins - blue copper proteins"/>
    <property type="match status" value="3"/>
</dbReference>
<dbReference type="InterPro" id="IPR011706">
    <property type="entry name" value="Cu-oxidase_C"/>
</dbReference>
<comment type="caution">
    <text evidence="2">The sequence shown here is derived from an EMBL/GenBank/DDBJ whole genome shotgun (WGS) entry which is preliminary data.</text>
</comment>
<dbReference type="PANTHER" id="PTHR48267:SF1">
    <property type="entry name" value="BILIRUBIN OXIDASE"/>
    <property type="match status" value="1"/>
</dbReference>
<evidence type="ECO:0000313" key="2">
    <source>
        <dbReference type="EMBL" id="MBU9698759.1"/>
    </source>
</evidence>
<dbReference type="EMBL" id="JAAATX020000008">
    <property type="protein sequence ID" value="MBU9698759.1"/>
    <property type="molecule type" value="Genomic_DNA"/>
</dbReference>
<dbReference type="SUPFAM" id="SSF49503">
    <property type="entry name" value="Cupredoxins"/>
    <property type="match status" value="3"/>
</dbReference>
<organism evidence="2 3">
    <name type="scientific">Paragemmobacter amnigenus</name>
    <dbReference type="NCBI Taxonomy" id="2852097"/>
    <lineage>
        <taxon>Bacteria</taxon>
        <taxon>Pseudomonadati</taxon>
        <taxon>Pseudomonadota</taxon>
        <taxon>Alphaproteobacteria</taxon>
        <taxon>Rhodobacterales</taxon>
        <taxon>Paracoccaceae</taxon>
        <taxon>Paragemmobacter</taxon>
    </lineage>
</organism>
<accession>A0ABS6J7D2</accession>
<dbReference type="Pfam" id="PF07731">
    <property type="entry name" value="Cu-oxidase_2"/>
    <property type="match status" value="1"/>
</dbReference>
<protein>
    <submittedName>
        <fullName evidence="2">Multicopper oxidase domain-containing protein</fullName>
    </submittedName>
</protein>
<dbReference type="InterPro" id="IPR008972">
    <property type="entry name" value="Cupredoxin"/>
</dbReference>
<dbReference type="InterPro" id="IPR045087">
    <property type="entry name" value="Cu-oxidase_fam"/>
</dbReference>
<evidence type="ECO:0000313" key="3">
    <source>
        <dbReference type="Proteomes" id="UP000731907"/>
    </source>
</evidence>
<keyword evidence="3" id="KW-1185">Reference proteome</keyword>
<proteinExistence type="predicted"/>
<name>A0ABS6J7D2_9RHOB</name>
<evidence type="ECO:0000259" key="1">
    <source>
        <dbReference type="Pfam" id="PF07731"/>
    </source>
</evidence>
<sequence length="777" mass="86459">MYLGKTASKARQREAQNARNNRAEIVKALSTGQVTRRELMKWGIFTSAGTLAMVNGLSPYAHSQILPSVPTGTPPSPLFGALPFTQPLPRLSEQKPHDLLPVQQGNETVLEWKGLPTEPYSKRTSWHTEYSASSGNPVYANPLTGRGPMEGRPPGEYFAHQRWLEYLPRKGYLMTLGCPETHVSFHPNMAPQADNKIWSFGPGRLAAGQLPPPLLKVRYGEPVIFRHYNNLPLRYEDNGGFGSISQTTHNHNGHNASTSDGASNAHFFPGQFYDYHWGTTLARADLINTGATNKMASGPDGNGKLVNVPGDYRELQSSLWFHDHRFFYTAENAYKGHIGGLNYYSGKDRGSETLNDGVNLRLPSGRFLDWGNTDFDVNLMFSDAATDQDGQLFFDIFDTEGFLGDMLMVNLAYKPFMEVLPRKYRFRMLCASMSRWYKLALVNQAGKVVPIRVIATDGNLLPAPVTVNQIDTMSSGERFDVIIDFSLFKVGDRLRLVNLMEFTNGRGPDKILTLADAINQKSLDPGVGSVLEFRLVRNVPSVDMPGYIYDAFRYADRDQSVVPAKLTDQIPIVAPVRERIIEFKRGASDPTDNEFGACFPSCPEGRENPWGIRINGEDTHSLNANRISMLIPRPGEVEHWTLVNGGGGWDHPAHLHFEEGVTISRTKFAMGATEKGARKDVWWLGEGGSVKIQVRFGEYGGAYVTHCHNTVHEDAAMLMRYDVLTDPNNRKTSQTHVQIIPTPNPTPDGVTYVMPEILPEGNPFHSGFNPRPVMTTG</sequence>
<reference evidence="2 3" key="1">
    <citation type="submission" date="2021-06" db="EMBL/GenBank/DDBJ databases">
        <title>Rhodobacteraceae bacterium strain HSP-20.</title>
        <authorList>
            <person name="Chen W.-M."/>
        </authorList>
    </citation>
    <scope>NUCLEOTIDE SEQUENCE [LARGE SCALE GENOMIC DNA]</scope>
    <source>
        <strain evidence="2 3">HSP-20</strain>
    </source>
</reference>
<dbReference type="Proteomes" id="UP000731907">
    <property type="component" value="Unassembled WGS sequence"/>
</dbReference>
<dbReference type="RefSeq" id="WP_161762873.1">
    <property type="nucleotide sequence ID" value="NZ_JAAATX020000008.1"/>
</dbReference>
<feature type="domain" description="Plastocyanin-like" evidence="1">
    <location>
        <begin position="621"/>
        <end position="724"/>
    </location>
</feature>